<evidence type="ECO:0000313" key="2">
    <source>
        <dbReference type="EMBL" id="CAE8695308.1"/>
    </source>
</evidence>
<sequence>MAVSFGKRRGLGNSSSRKSSGPLPSGSGFGSGSGSGSGSGGTSGGTSELDARCNLLRRRLTGVTCSAYAELLEEERQRETWARQSEGSKRGQGPTQRADQGKPRVYIEVAIFRGSFFGADHQAVLEFELHPRAAPEATRRVLEACAAGKLKDQALCKFFGDAVALPGLVLEPESGELWELAKQANLGKGRSATTGSVLLTLRPSPELVSKRVVFGRLLRGKEFLEKITGCQSTDCGREARIIACGEVAVEATDAGGERREISPQVSRAQSREGEEPSRKSESERGRDRDRERHRSRSR</sequence>
<dbReference type="Proteomes" id="UP000626109">
    <property type="component" value="Unassembled WGS sequence"/>
</dbReference>
<gene>
    <name evidence="2" type="ORF">PGLA2088_LOCUS29273</name>
</gene>
<protein>
    <submittedName>
        <fullName evidence="2">Uncharacterized protein</fullName>
    </submittedName>
</protein>
<reference evidence="2" key="1">
    <citation type="submission" date="2021-02" db="EMBL/GenBank/DDBJ databases">
        <authorList>
            <person name="Dougan E. K."/>
            <person name="Rhodes N."/>
            <person name="Thang M."/>
            <person name="Chan C."/>
        </authorList>
    </citation>
    <scope>NUCLEOTIDE SEQUENCE</scope>
</reference>
<feature type="compositionally biased region" description="Basic and acidic residues" evidence="1">
    <location>
        <begin position="76"/>
        <end position="89"/>
    </location>
</feature>
<evidence type="ECO:0000313" key="3">
    <source>
        <dbReference type="Proteomes" id="UP000626109"/>
    </source>
</evidence>
<feature type="region of interest" description="Disordered" evidence="1">
    <location>
        <begin position="1"/>
        <end position="48"/>
    </location>
</feature>
<evidence type="ECO:0000256" key="1">
    <source>
        <dbReference type="SAM" id="MobiDB-lite"/>
    </source>
</evidence>
<accession>A0A813K6G9</accession>
<comment type="caution">
    <text evidence="2">The sequence shown here is derived from an EMBL/GenBank/DDBJ whole genome shotgun (WGS) entry which is preliminary data.</text>
</comment>
<feature type="compositionally biased region" description="Gly residues" evidence="1">
    <location>
        <begin position="27"/>
        <end position="44"/>
    </location>
</feature>
<feature type="region of interest" description="Disordered" evidence="1">
    <location>
        <begin position="76"/>
        <end position="100"/>
    </location>
</feature>
<feature type="compositionally biased region" description="Basic residues" evidence="1">
    <location>
        <begin position="1"/>
        <end position="10"/>
    </location>
</feature>
<name>A0A813K6G9_POLGL</name>
<proteinExistence type="predicted"/>
<feature type="region of interest" description="Disordered" evidence="1">
    <location>
        <begin position="253"/>
        <end position="298"/>
    </location>
</feature>
<dbReference type="AlphaFoldDB" id="A0A813K6G9"/>
<dbReference type="EMBL" id="CAJNNW010028237">
    <property type="protein sequence ID" value="CAE8695308.1"/>
    <property type="molecule type" value="Genomic_DNA"/>
</dbReference>
<organism evidence="2 3">
    <name type="scientific">Polarella glacialis</name>
    <name type="common">Dinoflagellate</name>
    <dbReference type="NCBI Taxonomy" id="89957"/>
    <lineage>
        <taxon>Eukaryota</taxon>
        <taxon>Sar</taxon>
        <taxon>Alveolata</taxon>
        <taxon>Dinophyceae</taxon>
        <taxon>Suessiales</taxon>
        <taxon>Suessiaceae</taxon>
        <taxon>Polarella</taxon>
    </lineage>
</organism>
<dbReference type="InterPro" id="IPR029000">
    <property type="entry name" value="Cyclophilin-like_dom_sf"/>
</dbReference>
<dbReference type="SUPFAM" id="SSF50891">
    <property type="entry name" value="Cyclophilin-like"/>
    <property type="match status" value="1"/>
</dbReference>
<feature type="compositionally biased region" description="Basic and acidic residues" evidence="1">
    <location>
        <begin position="269"/>
        <end position="292"/>
    </location>
</feature>
<feature type="compositionally biased region" description="Low complexity" evidence="1">
    <location>
        <begin position="11"/>
        <end position="26"/>
    </location>
</feature>